<dbReference type="InterPro" id="IPR026461">
    <property type="entry name" value="Trfase_2_rSAM/seldom_assoc"/>
</dbReference>
<keyword evidence="3" id="KW-0328">Glycosyltransferase</keyword>
<evidence type="ECO:0000256" key="2">
    <source>
        <dbReference type="ARBA" id="ARBA00022475"/>
    </source>
</evidence>
<comment type="subcellular location">
    <subcellularLocation>
        <location evidence="1">Cell membrane</location>
    </subcellularLocation>
</comment>
<dbReference type="AlphaFoldDB" id="A0A1X0U4X3"/>
<protein>
    <recommendedName>
        <fullName evidence="6">Glycosyltransferase 2-like domain-containing protein</fullName>
    </recommendedName>
</protein>
<evidence type="ECO:0000259" key="6">
    <source>
        <dbReference type="Pfam" id="PF00535"/>
    </source>
</evidence>
<dbReference type="InterPro" id="IPR029044">
    <property type="entry name" value="Nucleotide-diphossugar_trans"/>
</dbReference>
<evidence type="ECO:0000313" key="8">
    <source>
        <dbReference type="Proteomes" id="UP000192671"/>
    </source>
</evidence>
<evidence type="ECO:0000256" key="5">
    <source>
        <dbReference type="ARBA" id="ARBA00023136"/>
    </source>
</evidence>
<organism evidence="7 8">
    <name type="scientific">Campylobacter concisus</name>
    <dbReference type="NCBI Taxonomy" id="199"/>
    <lineage>
        <taxon>Bacteria</taxon>
        <taxon>Pseudomonadati</taxon>
        <taxon>Campylobacterota</taxon>
        <taxon>Epsilonproteobacteria</taxon>
        <taxon>Campylobacterales</taxon>
        <taxon>Campylobacteraceae</taxon>
        <taxon>Campylobacter</taxon>
    </lineage>
</organism>
<evidence type="ECO:0000313" key="7">
    <source>
        <dbReference type="EMBL" id="ORI10783.1"/>
    </source>
</evidence>
<comment type="caution">
    <text evidence="7">The sequence shown here is derived from an EMBL/GenBank/DDBJ whole genome shotgun (WGS) entry which is preliminary data.</text>
</comment>
<gene>
    <name evidence="7" type="ORF">A3835_00205</name>
</gene>
<dbReference type="SUPFAM" id="SSF53448">
    <property type="entry name" value="Nucleotide-diphospho-sugar transferases"/>
    <property type="match status" value="1"/>
</dbReference>
<evidence type="ECO:0000256" key="4">
    <source>
        <dbReference type="ARBA" id="ARBA00022679"/>
    </source>
</evidence>
<dbReference type="NCBIfam" id="TIGR04283">
    <property type="entry name" value="glyco_like_mftF"/>
    <property type="match status" value="1"/>
</dbReference>
<reference evidence="7 8" key="1">
    <citation type="journal article" date="2017" name="Gene Rep">
        <title>The ribosomal RNA operon (rrn) of Campylobacter concisus supports molecular typing to genomospecies level.</title>
        <authorList>
            <person name="Huq M."/>
            <person name="Van T.T.H."/>
            <person name="Gurtler V."/>
            <person name="Elshagmani E."/>
            <person name="Allemailem K.S."/>
            <person name="Smooker P.M."/>
            <person name="Istivan T.S."/>
        </authorList>
    </citation>
    <scope>NUCLEOTIDE SEQUENCE [LARGE SCALE GENOMIC DNA]</scope>
    <source>
        <strain evidence="7 8">RCH 26</strain>
    </source>
</reference>
<dbReference type="GO" id="GO:0016757">
    <property type="term" value="F:glycosyltransferase activity"/>
    <property type="evidence" value="ECO:0007669"/>
    <property type="project" value="UniProtKB-KW"/>
</dbReference>
<evidence type="ECO:0000256" key="3">
    <source>
        <dbReference type="ARBA" id="ARBA00022676"/>
    </source>
</evidence>
<keyword evidence="2" id="KW-1003">Cell membrane</keyword>
<dbReference type="Pfam" id="PF00535">
    <property type="entry name" value="Glycos_transf_2"/>
    <property type="match status" value="1"/>
</dbReference>
<keyword evidence="4" id="KW-0808">Transferase</keyword>
<dbReference type="PANTHER" id="PTHR43646">
    <property type="entry name" value="GLYCOSYLTRANSFERASE"/>
    <property type="match status" value="1"/>
</dbReference>
<sequence>MAISVITPIYNEPCENLERFCALLAAQKGEFEVIFADASEPNFYESKNFDLALNLNKIFTPERFKILPCKKGRGTQLDAGASVAKFEKLLFLHADSAFCDERAILAAERALDRCKAGCFRLKFDESGVLLNLIALCSNLRVKLRNIAFGDQGIFIRKSLFDAVGGFENLAIMEDYKLSMKLKRSGVKFSQLGQNIVTNARKFRCEGVIKTLIKMQILQYKFRNGASADEIAKSY</sequence>
<evidence type="ECO:0000256" key="1">
    <source>
        <dbReference type="ARBA" id="ARBA00004236"/>
    </source>
</evidence>
<dbReference type="PANTHER" id="PTHR43646:SF2">
    <property type="entry name" value="GLYCOSYLTRANSFERASE 2-LIKE DOMAIN-CONTAINING PROTEIN"/>
    <property type="match status" value="1"/>
</dbReference>
<dbReference type="GO" id="GO:0005886">
    <property type="term" value="C:plasma membrane"/>
    <property type="evidence" value="ECO:0007669"/>
    <property type="project" value="UniProtKB-SubCell"/>
</dbReference>
<dbReference type="InterPro" id="IPR001173">
    <property type="entry name" value="Glyco_trans_2-like"/>
</dbReference>
<name>A0A1X0U4X3_9BACT</name>
<proteinExistence type="predicted"/>
<accession>A0A1X0U4X3</accession>
<feature type="domain" description="Glycosyltransferase 2-like" evidence="6">
    <location>
        <begin position="4"/>
        <end position="103"/>
    </location>
</feature>
<dbReference type="EMBL" id="LVWL01000001">
    <property type="protein sequence ID" value="ORI10783.1"/>
    <property type="molecule type" value="Genomic_DNA"/>
</dbReference>
<dbReference type="Gene3D" id="3.90.550.10">
    <property type="entry name" value="Spore Coat Polysaccharide Biosynthesis Protein SpsA, Chain A"/>
    <property type="match status" value="1"/>
</dbReference>
<keyword evidence="5" id="KW-0472">Membrane</keyword>
<dbReference type="Proteomes" id="UP000192671">
    <property type="component" value="Unassembled WGS sequence"/>
</dbReference>